<dbReference type="EMBL" id="JACCAU010000001">
    <property type="protein sequence ID" value="NYH16297.1"/>
    <property type="molecule type" value="Genomic_DNA"/>
</dbReference>
<evidence type="ECO:0000256" key="2">
    <source>
        <dbReference type="SAM" id="Phobius"/>
    </source>
</evidence>
<feature type="transmembrane region" description="Helical" evidence="2">
    <location>
        <begin position="81"/>
        <end position="104"/>
    </location>
</feature>
<feature type="region of interest" description="Disordered" evidence="1">
    <location>
        <begin position="156"/>
        <end position="180"/>
    </location>
</feature>
<evidence type="ECO:0000313" key="3">
    <source>
        <dbReference type="EMBL" id="NYH16297.1"/>
    </source>
</evidence>
<comment type="caution">
    <text evidence="3">The sequence shown here is derived from an EMBL/GenBank/DDBJ whole genome shotgun (WGS) entry which is preliminary data.</text>
</comment>
<feature type="transmembrane region" description="Helical" evidence="2">
    <location>
        <begin position="110"/>
        <end position="128"/>
    </location>
</feature>
<feature type="compositionally biased region" description="Low complexity" evidence="1">
    <location>
        <begin position="156"/>
        <end position="165"/>
    </location>
</feature>
<dbReference type="Pfam" id="PF22564">
    <property type="entry name" value="HAAS"/>
    <property type="match status" value="1"/>
</dbReference>
<keyword evidence="2" id="KW-0812">Transmembrane</keyword>
<dbReference type="AlphaFoldDB" id="A0A7Z0B1D5"/>
<evidence type="ECO:0000256" key="1">
    <source>
        <dbReference type="SAM" id="MobiDB-lite"/>
    </source>
</evidence>
<name>A0A7Z0B1D5_9BURK</name>
<evidence type="ECO:0000313" key="4">
    <source>
        <dbReference type="Proteomes" id="UP000572540"/>
    </source>
</evidence>
<keyword evidence="2" id="KW-0472">Membrane</keyword>
<dbReference type="RefSeq" id="WP_179712523.1">
    <property type="nucleotide sequence ID" value="NZ_JACCAU010000001.1"/>
</dbReference>
<keyword evidence="2" id="KW-1133">Transmembrane helix</keyword>
<organism evidence="3 4">
    <name type="scientific">Paraburkholderia bryophila</name>
    <dbReference type="NCBI Taxonomy" id="420952"/>
    <lineage>
        <taxon>Bacteria</taxon>
        <taxon>Pseudomonadati</taxon>
        <taxon>Pseudomonadota</taxon>
        <taxon>Betaproteobacteria</taxon>
        <taxon>Burkholderiales</taxon>
        <taxon>Burkholderiaceae</taxon>
        <taxon>Paraburkholderia</taxon>
    </lineage>
</organism>
<sequence>MTQEEFIQKLRIELGSLPKHVVDEIVADYHEYFGDALAAGRNEADVVAALGDPIKLARELKAQATLRQWEARRSFGNLAKVIVSIAGLGLLQLFLLIPFMFYLLMLTVGYAVSGALAVAGFVTVIALGSHHLLGWPSSFTSLPFTFESDDVGHVSANSSGKASGKASHDDDGDDDEDVASNSDDARLAQVDMKIFRVVGDRFFLRPDDATRISVVTLAGPVDIENKDGKLKIDSVGGGRDRFKVEKDGSWSIARADIIALDLKDADGDHVSVARVGSDPKAMAWDVSNHGDHLSFVQGAGGQPKSLSVHSGSDSVVIDNDHVAIKNGINDVMIFGPRHSSIGVMIYGFAMLLAGVFGLFVCVWLTRMTWRALAHYVQRQLEVITTRLEAGHVS</sequence>
<proteinExistence type="predicted"/>
<accession>A0A7Z0B1D5</accession>
<protein>
    <submittedName>
        <fullName evidence="3">Putative membrane protein</fullName>
    </submittedName>
</protein>
<dbReference type="Proteomes" id="UP000572540">
    <property type="component" value="Unassembled WGS sequence"/>
</dbReference>
<reference evidence="3 4" key="1">
    <citation type="submission" date="2020-07" db="EMBL/GenBank/DDBJ databases">
        <title>Exploring microbial biodiversity for novel pathways involved in the catabolism of aromatic compounds derived from lignin.</title>
        <authorList>
            <person name="Elkins J."/>
        </authorList>
    </citation>
    <scope>NUCLEOTIDE SEQUENCE [LARGE SCALE GENOMIC DNA]</scope>
    <source>
        <strain evidence="3 4">H2C3B</strain>
    </source>
</reference>
<feature type="transmembrane region" description="Helical" evidence="2">
    <location>
        <begin position="343"/>
        <end position="365"/>
    </location>
</feature>
<gene>
    <name evidence="3" type="ORF">GGD41_003525</name>
</gene>